<name>A0A9P1J4W3_9PELO</name>
<dbReference type="Gene3D" id="2.130.10.10">
    <property type="entry name" value="YVTN repeat-like/Quinoprotein amine dehydrogenase"/>
    <property type="match status" value="1"/>
</dbReference>
<evidence type="ECO:0000313" key="1">
    <source>
        <dbReference type="EMBL" id="CAI5456772.1"/>
    </source>
</evidence>
<dbReference type="AlphaFoldDB" id="A0A9P1J4W3"/>
<protein>
    <recommendedName>
        <fullName evidence="3">Sema domain-containing protein</fullName>
    </recommendedName>
</protein>
<proteinExistence type="predicted"/>
<dbReference type="InterPro" id="IPR036352">
    <property type="entry name" value="Semap_dom_sf"/>
</dbReference>
<gene>
    <name evidence="1" type="ORF">CAMP_LOCUS19409</name>
</gene>
<sequence>MENKEALAVTTDFGYVAIATQTKIHIFNNDVNRRTAGIIQLDYRARQKFLEFKMFSKSEIFYCDEAQCGLCTYSENKSSCSKIQIYGEEILDLQSASVIKIDGSEQMLLSLTFLDSESNVVRLAFFKYPAQDNGSLQAIAQAWEPPNMRNPSAIQSFQKSGFVYFIVSTTQSFEPDHVLSTVRTDFEVTVTKVVRICANDKTDDLASKIAVLVGCDQEYRNIYSQGEAAFFDTKSENLDIIMHSEHVKNHTMCRFKLSNISKRMEKTWEICQKTDFKSIYDVKKSLQIS</sequence>
<comment type="caution">
    <text evidence="1">The sequence shown here is derived from an EMBL/GenBank/DDBJ whole genome shotgun (WGS) entry which is preliminary data.</text>
</comment>
<dbReference type="EMBL" id="CANHGI010000006">
    <property type="protein sequence ID" value="CAI5456772.1"/>
    <property type="molecule type" value="Genomic_DNA"/>
</dbReference>
<dbReference type="SUPFAM" id="SSF101912">
    <property type="entry name" value="Sema domain"/>
    <property type="match status" value="1"/>
</dbReference>
<accession>A0A9P1J4W3</accession>
<organism evidence="1 2">
    <name type="scientific">Caenorhabditis angaria</name>
    <dbReference type="NCBI Taxonomy" id="860376"/>
    <lineage>
        <taxon>Eukaryota</taxon>
        <taxon>Metazoa</taxon>
        <taxon>Ecdysozoa</taxon>
        <taxon>Nematoda</taxon>
        <taxon>Chromadorea</taxon>
        <taxon>Rhabditida</taxon>
        <taxon>Rhabditina</taxon>
        <taxon>Rhabditomorpha</taxon>
        <taxon>Rhabditoidea</taxon>
        <taxon>Rhabditidae</taxon>
        <taxon>Peloderinae</taxon>
        <taxon>Caenorhabditis</taxon>
    </lineage>
</organism>
<keyword evidence="2" id="KW-1185">Reference proteome</keyword>
<dbReference type="Proteomes" id="UP001152747">
    <property type="component" value="Unassembled WGS sequence"/>
</dbReference>
<evidence type="ECO:0000313" key="2">
    <source>
        <dbReference type="Proteomes" id="UP001152747"/>
    </source>
</evidence>
<reference evidence="1" key="1">
    <citation type="submission" date="2022-11" db="EMBL/GenBank/DDBJ databases">
        <authorList>
            <person name="Kikuchi T."/>
        </authorList>
    </citation>
    <scope>NUCLEOTIDE SEQUENCE</scope>
    <source>
        <strain evidence="1">PS1010</strain>
    </source>
</reference>
<dbReference type="InterPro" id="IPR015943">
    <property type="entry name" value="WD40/YVTN_repeat-like_dom_sf"/>
</dbReference>
<evidence type="ECO:0008006" key="3">
    <source>
        <dbReference type="Google" id="ProtNLM"/>
    </source>
</evidence>
<dbReference type="OrthoDB" id="546826at2759"/>